<feature type="region of interest" description="Disordered" evidence="1">
    <location>
        <begin position="1"/>
        <end position="26"/>
    </location>
</feature>
<accession>A0A1C3WV05</accession>
<evidence type="ECO:0000256" key="1">
    <source>
        <dbReference type="SAM" id="MobiDB-lite"/>
    </source>
</evidence>
<reference evidence="2 3" key="1">
    <citation type="submission" date="2016-08" db="EMBL/GenBank/DDBJ databases">
        <authorList>
            <person name="Seilhamer J.J."/>
        </authorList>
    </citation>
    <scope>NUCLEOTIDE SEQUENCE [LARGE SCALE GENOMIC DNA]</scope>
    <source>
        <strain evidence="2 3">CCBAU 10071</strain>
    </source>
</reference>
<sequence>MERSAIRGSSTIGKSPDSASLHPGYGLEAAPLPKRGHVCIGRVLGSIGLAEPLKNGSAMVLRDLEGLTLRLRIGFRFVLHAPTPDAS</sequence>
<evidence type="ECO:0000313" key="2">
    <source>
        <dbReference type="EMBL" id="SCB43857.1"/>
    </source>
</evidence>
<dbReference type="Proteomes" id="UP000183174">
    <property type="component" value="Unassembled WGS sequence"/>
</dbReference>
<gene>
    <name evidence="2" type="ORF">GA0061099_1007380</name>
</gene>
<dbReference type="EMBL" id="FMAE01000007">
    <property type="protein sequence ID" value="SCB43857.1"/>
    <property type="molecule type" value="Genomic_DNA"/>
</dbReference>
<protein>
    <submittedName>
        <fullName evidence="2">Uncharacterized protein</fullName>
    </submittedName>
</protein>
<evidence type="ECO:0000313" key="3">
    <source>
        <dbReference type="Proteomes" id="UP000183174"/>
    </source>
</evidence>
<proteinExistence type="predicted"/>
<name>A0A1C3WV05_9BRAD</name>
<dbReference type="AlphaFoldDB" id="A0A1C3WV05"/>
<organism evidence="2 3">
    <name type="scientific">Bradyrhizobium yuanmingense</name>
    <dbReference type="NCBI Taxonomy" id="108015"/>
    <lineage>
        <taxon>Bacteria</taxon>
        <taxon>Pseudomonadati</taxon>
        <taxon>Pseudomonadota</taxon>
        <taxon>Alphaproteobacteria</taxon>
        <taxon>Hyphomicrobiales</taxon>
        <taxon>Nitrobacteraceae</taxon>
        <taxon>Bradyrhizobium</taxon>
    </lineage>
</organism>